<organism evidence="10 11">
    <name type="scientific">Morella rubra</name>
    <name type="common">Chinese bayberry</name>
    <dbReference type="NCBI Taxonomy" id="262757"/>
    <lineage>
        <taxon>Eukaryota</taxon>
        <taxon>Viridiplantae</taxon>
        <taxon>Streptophyta</taxon>
        <taxon>Embryophyta</taxon>
        <taxon>Tracheophyta</taxon>
        <taxon>Spermatophyta</taxon>
        <taxon>Magnoliopsida</taxon>
        <taxon>eudicotyledons</taxon>
        <taxon>Gunneridae</taxon>
        <taxon>Pentapetalae</taxon>
        <taxon>rosids</taxon>
        <taxon>fabids</taxon>
        <taxon>Fagales</taxon>
        <taxon>Myricaceae</taxon>
        <taxon>Morella</taxon>
    </lineage>
</organism>
<dbReference type="OrthoDB" id="5823761at2759"/>
<dbReference type="SUPFAM" id="SSF49590">
    <property type="entry name" value="PHL pollen allergen"/>
    <property type="match status" value="1"/>
</dbReference>
<keyword evidence="4 7" id="KW-0732">Signal</keyword>
<gene>
    <name evidence="10" type="ORF">CJ030_MR4G003855</name>
</gene>
<keyword evidence="6 7" id="KW-0961">Cell wall biogenesis/degradation</keyword>
<dbReference type="InterPro" id="IPR036908">
    <property type="entry name" value="RlpA-like_sf"/>
</dbReference>
<comment type="caution">
    <text evidence="10">The sequence shown here is derived from an EMBL/GenBank/DDBJ whole genome shotgun (WGS) entry which is preliminary data.</text>
</comment>
<keyword evidence="11" id="KW-1185">Reference proteome</keyword>
<dbReference type="InterPro" id="IPR009009">
    <property type="entry name" value="RlpA-like_DPBB"/>
</dbReference>
<proteinExistence type="inferred from homology"/>
<name>A0A6A1VUW9_9ROSI</name>
<dbReference type="InterPro" id="IPR036749">
    <property type="entry name" value="Expansin_CBD_sf"/>
</dbReference>
<feature type="chain" id="PRO_5025712077" description="Expansin" evidence="7">
    <location>
        <begin position="21"/>
        <end position="248"/>
    </location>
</feature>
<dbReference type="EMBL" id="RXIC02000022">
    <property type="protein sequence ID" value="KAB1216731.1"/>
    <property type="molecule type" value="Genomic_DNA"/>
</dbReference>
<dbReference type="GO" id="GO:0005576">
    <property type="term" value="C:extracellular region"/>
    <property type="evidence" value="ECO:0007669"/>
    <property type="project" value="InterPro"/>
</dbReference>
<evidence type="ECO:0000313" key="11">
    <source>
        <dbReference type="Proteomes" id="UP000516437"/>
    </source>
</evidence>
<dbReference type="FunFam" id="2.40.40.10:FF:000001">
    <property type="entry name" value="Expansin"/>
    <property type="match status" value="1"/>
</dbReference>
<evidence type="ECO:0000259" key="9">
    <source>
        <dbReference type="PROSITE" id="PS50843"/>
    </source>
</evidence>
<dbReference type="AlphaFoldDB" id="A0A6A1VUW9"/>
<dbReference type="Proteomes" id="UP000516437">
    <property type="component" value="Chromosome 4"/>
</dbReference>
<dbReference type="Gene3D" id="2.40.40.10">
    <property type="entry name" value="RlpA-like domain"/>
    <property type="match status" value="1"/>
</dbReference>
<keyword evidence="3 7" id="KW-0964">Secreted</keyword>
<protein>
    <recommendedName>
        <fullName evidence="7">Expansin</fullName>
    </recommendedName>
</protein>
<dbReference type="PRINTS" id="PR01225">
    <property type="entry name" value="EXPANSNFAMLY"/>
</dbReference>
<feature type="signal peptide" evidence="7">
    <location>
        <begin position="1"/>
        <end position="20"/>
    </location>
</feature>
<dbReference type="PRINTS" id="PR01226">
    <property type="entry name" value="EXPANSIN"/>
</dbReference>
<keyword evidence="2 7" id="KW-0134">Cell wall</keyword>
<evidence type="ECO:0000256" key="2">
    <source>
        <dbReference type="ARBA" id="ARBA00022512"/>
    </source>
</evidence>
<evidence type="ECO:0000256" key="4">
    <source>
        <dbReference type="ARBA" id="ARBA00022729"/>
    </source>
</evidence>
<dbReference type="GO" id="GO:0009664">
    <property type="term" value="P:plant-type cell wall organization"/>
    <property type="evidence" value="ECO:0007669"/>
    <property type="project" value="InterPro"/>
</dbReference>
<sequence length="248" mass="26540">MVLLGLLVLVFLSWGSSVTGFVEGNWADAHATFYGGGDAAGTMGGACGYGNLYSQGYGTNTAALSTTLFNDGLSCGACFEIRCVKDPRWCLPGSIVVTATNFCPPNNALPNNAGGWCNPPQQHFDLSQPVFQRIAQYKAGIVPVAYRRTPCRKRGGIRFVNGHPYFNLVLITNVGGAGDVHAVSIKGSGTNWQPMSRNWGQNWQSNSHLDGQRLSFKVTTSDGRSVVSYNVAPAGWSFGQTFTGVQFP</sequence>
<dbReference type="SMART" id="SM00837">
    <property type="entry name" value="DPBB_1"/>
    <property type="match status" value="1"/>
</dbReference>
<dbReference type="InterPro" id="IPR007112">
    <property type="entry name" value="Expansin/allergen_DPBB_dom"/>
</dbReference>
<evidence type="ECO:0000256" key="1">
    <source>
        <dbReference type="ARBA" id="ARBA00005392"/>
    </source>
</evidence>
<dbReference type="GO" id="GO:0016020">
    <property type="term" value="C:membrane"/>
    <property type="evidence" value="ECO:0007669"/>
    <property type="project" value="UniProtKB-SubCell"/>
</dbReference>
<feature type="domain" description="Expansin-like EG45" evidence="8">
    <location>
        <begin position="44"/>
        <end position="156"/>
    </location>
</feature>
<dbReference type="Pfam" id="PF03330">
    <property type="entry name" value="DPBB_1"/>
    <property type="match status" value="1"/>
</dbReference>
<dbReference type="PROSITE" id="PS50842">
    <property type="entry name" value="EXPANSIN_EG45"/>
    <property type="match status" value="1"/>
</dbReference>
<comment type="similarity">
    <text evidence="1 7">Belongs to the expansin family. Expansin A subfamily.</text>
</comment>
<dbReference type="InterPro" id="IPR007118">
    <property type="entry name" value="Expan_Lol_pI"/>
</dbReference>
<evidence type="ECO:0000256" key="3">
    <source>
        <dbReference type="ARBA" id="ARBA00022525"/>
    </source>
</evidence>
<evidence type="ECO:0000256" key="7">
    <source>
        <dbReference type="RuleBase" id="RU365023"/>
    </source>
</evidence>
<comment type="subcellular location">
    <subcellularLocation>
        <location evidence="7">Secreted</location>
        <location evidence="7">Cell wall</location>
    </subcellularLocation>
    <subcellularLocation>
        <location evidence="7">Membrane</location>
        <topology evidence="7">Peripheral membrane protein</topology>
    </subcellularLocation>
</comment>
<dbReference type="FunFam" id="2.60.40.760:FF:000001">
    <property type="entry name" value="Expansin"/>
    <property type="match status" value="1"/>
</dbReference>
<dbReference type="PROSITE" id="PS50843">
    <property type="entry name" value="EXPANSIN_CBD"/>
    <property type="match status" value="1"/>
</dbReference>
<reference evidence="10 11" key="1">
    <citation type="journal article" date="2019" name="Plant Biotechnol. J.">
        <title>The red bayberry genome and genetic basis of sex determination.</title>
        <authorList>
            <person name="Jia H.M."/>
            <person name="Jia H.J."/>
            <person name="Cai Q.L."/>
            <person name="Wang Y."/>
            <person name="Zhao H.B."/>
            <person name="Yang W.F."/>
            <person name="Wang G.Y."/>
            <person name="Li Y.H."/>
            <person name="Zhan D.L."/>
            <person name="Shen Y.T."/>
            <person name="Niu Q.F."/>
            <person name="Chang L."/>
            <person name="Qiu J."/>
            <person name="Zhao L."/>
            <person name="Xie H.B."/>
            <person name="Fu W.Y."/>
            <person name="Jin J."/>
            <person name="Li X.W."/>
            <person name="Jiao Y."/>
            <person name="Zhou C.C."/>
            <person name="Tu T."/>
            <person name="Chai C.Y."/>
            <person name="Gao J.L."/>
            <person name="Fan L.J."/>
            <person name="van de Weg E."/>
            <person name="Wang J.Y."/>
            <person name="Gao Z.S."/>
        </authorList>
    </citation>
    <scope>NUCLEOTIDE SEQUENCE [LARGE SCALE GENOMIC DNA]</scope>
    <source>
        <tissue evidence="10">Leaves</tissue>
    </source>
</reference>
<keyword evidence="5" id="KW-0472">Membrane</keyword>
<dbReference type="SUPFAM" id="SSF50685">
    <property type="entry name" value="Barwin-like endoglucanases"/>
    <property type="match status" value="1"/>
</dbReference>
<accession>A0A6A1VUW9</accession>
<dbReference type="InterPro" id="IPR002963">
    <property type="entry name" value="Expansin"/>
</dbReference>
<dbReference type="InterPro" id="IPR007117">
    <property type="entry name" value="Expansin_CBD"/>
</dbReference>
<dbReference type="PANTHER" id="PTHR31867">
    <property type="entry name" value="EXPANSIN-A15"/>
    <property type="match status" value="1"/>
</dbReference>
<feature type="domain" description="Expansin-like CBD" evidence="9">
    <location>
        <begin position="165"/>
        <end position="244"/>
    </location>
</feature>
<dbReference type="CDD" id="cd22274">
    <property type="entry name" value="DPBB_EXPA_N"/>
    <property type="match status" value="1"/>
</dbReference>
<dbReference type="GO" id="GO:0009653">
    <property type="term" value="P:anatomical structure morphogenesis"/>
    <property type="evidence" value="ECO:0007669"/>
    <property type="project" value="UniProtKB-ARBA"/>
</dbReference>
<evidence type="ECO:0000256" key="5">
    <source>
        <dbReference type="ARBA" id="ARBA00023136"/>
    </source>
</evidence>
<evidence type="ECO:0000259" key="8">
    <source>
        <dbReference type="PROSITE" id="PS50842"/>
    </source>
</evidence>
<dbReference type="Pfam" id="PF01357">
    <property type="entry name" value="Expansin_C"/>
    <property type="match status" value="1"/>
</dbReference>
<comment type="function">
    <text evidence="7">Causes loosening and extension of plant cell walls by disrupting non-covalent bonding between cellulose microfibrils and matrix glucans. No enzymatic activity has been found.</text>
</comment>
<evidence type="ECO:0000256" key="6">
    <source>
        <dbReference type="ARBA" id="ARBA00023316"/>
    </source>
</evidence>
<dbReference type="Gene3D" id="2.60.40.760">
    <property type="entry name" value="Expansin, cellulose-binding-like domain"/>
    <property type="match status" value="1"/>
</dbReference>
<evidence type="ECO:0000313" key="10">
    <source>
        <dbReference type="EMBL" id="KAB1216731.1"/>
    </source>
</evidence>